<evidence type="ECO:0000313" key="2">
    <source>
        <dbReference type="Proteomes" id="UP001595974"/>
    </source>
</evidence>
<gene>
    <name evidence="1" type="ORF">ACFPTN_20710</name>
</gene>
<proteinExistence type="predicted"/>
<name>A0ABW1AXA4_9RHOO</name>
<accession>A0ABW1AXA4</accession>
<reference evidence="2" key="1">
    <citation type="journal article" date="2019" name="Int. J. Syst. Evol. Microbiol.">
        <title>The Global Catalogue of Microorganisms (GCM) 10K type strain sequencing project: providing services to taxonomists for standard genome sequencing and annotation.</title>
        <authorList>
            <consortium name="The Broad Institute Genomics Platform"/>
            <consortium name="The Broad Institute Genome Sequencing Center for Infectious Disease"/>
            <person name="Wu L."/>
            <person name="Ma J."/>
        </authorList>
    </citation>
    <scope>NUCLEOTIDE SEQUENCE [LARGE SCALE GENOMIC DNA]</scope>
    <source>
        <strain evidence="2">SHR3</strain>
    </source>
</reference>
<sequence length="284" mass="31864">MSSDGRVRSLATALGAASLFLLLVLNQPPRDNSAKLVLTDRVVVSAPIQLLLAGGDRFLAANFEAFRATSTLSGETAALMDDVSFRIRAHRVVAQLNPCHEDNYYLANGMLSWGGAPDDAIYILRRATECRIWDETPAFFYGFNLWFFRRDVEGGRKALELAAERTVANAAIFRRMAVMIEAETYRDERAALRFLEHERDQAADEKLKEMLDRRVQRLAGLIGLRDAQARYEAKMGRRLAAPVTLVEEGFLSDFPKDPLGLGYEFVDGEFRLRSLKIPGMEDAK</sequence>
<dbReference type="Proteomes" id="UP001595974">
    <property type="component" value="Unassembled WGS sequence"/>
</dbReference>
<comment type="caution">
    <text evidence="1">The sequence shown here is derived from an EMBL/GenBank/DDBJ whole genome shotgun (WGS) entry which is preliminary data.</text>
</comment>
<protein>
    <submittedName>
        <fullName evidence="1">Uncharacterized protein</fullName>
    </submittedName>
</protein>
<keyword evidence="2" id="KW-1185">Reference proteome</keyword>
<dbReference type="RefSeq" id="WP_198363239.1">
    <property type="nucleotide sequence ID" value="NZ_JBHSOG010000100.1"/>
</dbReference>
<dbReference type="EMBL" id="JBHSOG010000100">
    <property type="protein sequence ID" value="MFC5771807.1"/>
    <property type="molecule type" value="Genomic_DNA"/>
</dbReference>
<organism evidence="1 2">
    <name type="scientific">Thauera sinica</name>
    <dbReference type="NCBI Taxonomy" id="2665146"/>
    <lineage>
        <taxon>Bacteria</taxon>
        <taxon>Pseudomonadati</taxon>
        <taxon>Pseudomonadota</taxon>
        <taxon>Betaproteobacteria</taxon>
        <taxon>Rhodocyclales</taxon>
        <taxon>Zoogloeaceae</taxon>
        <taxon>Thauera</taxon>
    </lineage>
</organism>
<evidence type="ECO:0000313" key="1">
    <source>
        <dbReference type="EMBL" id="MFC5771807.1"/>
    </source>
</evidence>